<sequence length="15" mass="1500">AKVGVAGFGRIGRLV</sequence>
<keyword id="KW-0903">Direct protein sequencing</keyword>
<evidence type="ECO:0000313" key="1">
    <source>
        <dbReference type="PIR" id="JT0610"/>
    </source>
</evidence>
<reference evidence="1" key="1">
    <citation type="journal article" date="1992" name="Biochem. Biophys. Res. Commun.">
        <title>Sequence analysis of leukocyte chemoattractant peptides secreted by periovulatory ovine follicles.</title>
        <authorList>
            <person name="Murdoch W.J."/>
            <person name="McCormick R.J."/>
        </authorList>
    </citation>
    <scope>PROTEIN SEQUENCE</scope>
</reference>
<accession>Q7M2Q2</accession>
<name>Q7M2Q2_SHEEP</name>
<organism evidence="1">
    <name type="scientific">Ovis aries</name>
    <name type="common">Sheep</name>
    <dbReference type="NCBI Taxonomy" id="9940"/>
    <lineage>
        <taxon>Eukaryota</taxon>
        <taxon>Metazoa</taxon>
        <taxon>Chordata</taxon>
        <taxon>Craniata</taxon>
        <taxon>Vertebrata</taxon>
        <taxon>Euteleostomi</taxon>
        <taxon>Mammalia</taxon>
        <taxon>Eutheria</taxon>
        <taxon>Laurasiatheria</taxon>
        <taxon>Artiodactyla</taxon>
        <taxon>Ruminantia</taxon>
        <taxon>Pecora</taxon>
        <taxon>Bovidae</taxon>
        <taxon>Caprinae</taxon>
        <taxon>Ovis</taxon>
    </lineage>
</organism>
<proteinExistence type="evidence at protein level"/>
<protein>
    <submittedName>
        <fullName evidence="1">Leukocyte chemoattractant peptide 9</fullName>
    </submittedName>
</protein>
<dbReference type="PIR" id="JT0610">
    <property type="entry name" value="JT0610"/>
</dbReference>